<evidence type="ECO:0000313" key="2">
    <source>
        <dbReference type="EMBL" id="OEL28516.1"/>
    </source>
</evidence>
<evidence type="ECO:0000256" key="1">
    <source>
        <dbReference type="SAM" id="MobiDB-lite"/>
    </source>
</evidence>
<dbReference type="AlphaFoldDB" id="A0A1E5VTR5"/>
<proteinExistence type="predicted"/>
<protein>
    <submittedName>
        <fullName evidence="2">Uncharacterized protein</fullName>
    </submittedName>
</protein>
<feature type="compositionally biased region" description="Basic residues" evidence="1">
    <location>
        <begin position="1"/>
        <end position="12"/>
    </location>
</feature>
<dbReference type="Proteomes" id="UP000095767">
    <property type="component" value="Unassembled WGS sequence"/>
</dbReference>
<evidence type="ECO:0000313" key="3">
    <source>
        <dbReference type="Proteomes" id="UP000095767"/>
    </source>
</evidence>
<keyword evidence="3" id="KW-1185">Reference proteome</keyword>
<dbReference type="EMBL" id="LWDX02029879">
    <property type="protein sequence ID" value="OEL28516.1"/>
    <property type="molecule type" value="Genomic_DNA"/>
</dbReference>
<feature type="region of interest" description="Disordered" evidence="1">
    <location>
        <begin position="1"/>
        <end position="38"/>
    </location>
</feature>
<accession>A0A1E5VTR5</accession>
<reference evidence="2 3" key="1">
    <citation type="submission" date="2016-09" db="EMBL/GenBank/DDBJ databases">
        <title>The draft genome of Dichanthelium oligosanthes: A C3 panicoid grass species.</title>
        <authorList>
            <person name="Studer A.J."/>
            <person name="Schnable J.C."/>
            <person name="Brutnell T.P."/>
        </authorList>
    </citation>
    <scope>NUCLEOTIDE SEQUENCE [LARGE SCALE GENOMIC DNA]</scope>
    <source>
        <strain evidence="3">cv. Kellogg 1175</strain>
        <tissue evidence="2">Leaf</tissue>
    </source>
</reference>
<comment type="caution">
    <text evidence="2">The sequence shown here is derived from an EMBL/GenBank/DDBJ whole genome shotgun (WGS) entry which is preliminary data.</text>
</comment>
<gene>
    <name evidence="2" type="ORF">BAE44_0010465</name>
</gene>
<sequence>LRRPSPRRRRPSPRPLCASPHRASATPPRGLLPSTGGVSRRHLLCLPGARCRRAASSHRQAASAGGLQAAEEVPPAFALLTGLPLWLLSPRLPMPRSRPRRSPGRSSLAPLVGPDIFCPVSSPELHKRNVSSVEILAL</sequence>
<name>A0A1E5VTR5_9POAL</name>
<feature type="non-terminal residue" evidence="2">
    <location>
        <position position="1"/>
    </location>
</feature>
<organism evidence="2 3">
    <name type="scientific">Dichanthelium oligosanthes</name>
    <dbReference type="NCBI Taxonomy" id="888268"/>
    <lineage>
        <taxon>Eukaryota</taxon>
        <taxon>Viridiplantae</taxon>
        <taxon>Streptophyta</taxon>
        <taxon>Embryophyta</taxon>
        <taxon>Tracheophyta</taxon>
        <taxon>Spermatophyta</taxon>
        <taxon>Magnoliopsida</taxon>
        <taxon>Liliopsida</taxon>
        <taxon>Poales</taxon>
        <taxon>Poaceae</taxon>
        <taxon>PACMAD clade</taxon>
        <taxon>Panicoideae</taxon>
        <taxon>Panicodae</taxon>
        <taxon>Paniceae</taxon>
        <taxon>Dichantheliinae</taxon>
        <taxon>Dichanthelium</taxon>
    </lineage>
</organism>